<feature type="region of interest" description="Disordered" evidence="1">
    <location>
        <begin position="287"/>
        <end position="497"/>
    </location>
</feature>
<evidence type="ECO:0008006" key="5">
    <source>
        <dbReference type="Google" id="ProtNLM"/>
    </source>
</evidence>
<evidence type="ECO:0000313" key="3">
    <source>
        <dbReference type="EMBL" id="MFC5722171.1"/>
    </source>
</evidence>
<feature type="compositionally biased region" description="Low complexity" evidence="1">
    <location>
        <begin position="469"/>
        <end position="479"/>
    </location>
</feature>
<gene>
    <name evidence="3" type="ORF">ACFP1Z_18570</name>
</gene>
<dbReference type="Proteomes" id="UP001596083">
    <property type="component" value="Unassembled WGS sequence"/>
</dbReference>
<dbReference type="EMBL" id="JBHSPB010000010">
    <property type="protein sequence ID" value="MFC5722171.1"/>
    <property type="molecule type" value="Genomic_DNA"/>
</dbReference>
<comment type="caution">
    <text evidence="3">The sequence shown here is derived from an EMBL/GenBank/DDBJ whole genome shotgun (WGS) entry which is preliminary data.</text>
</comment>
<reference evidence="4" key="1">
    <citation type="journal article" date="2019" name="Int. J. Syst. Evol. Microbiol.">
        <title>The Global Catalogue of Microorganisms (GCM) 10K type strain sequencing project: providing services to taxonomists for standard genome sequencing and annotation.</title>
        <authorList>
            <consortium name="The Broad Institute Genomics Platform"/>
            <consortium name="The Broad Institute Genome Sequencing Center for Infectious Disease"/>
            <person name="Wu L."/>
            <person name="Ma J."/>
        </authorList>
    </citation>
    <scope>NUCLEOTIDE SEQUENCE [LARGE SCALE GENOMIC DNA]</scope>
    <source>
        <strain evidence="4">CGMCC 4.7304</strain>
    </source>
</reference>
<feature type="compositionally biased region" description="Gly residues" evidence="1">
    <location>
        <begin position="438"/>
        <end position="448"/>
    </location>
</feature>
<organism evidence="3 4">
    <name type="scientific">Streptomyces gamaensis</name>
    <dbReference type="NCBI Taxonomy" id="1763542"/>
    <lineage>
        <taxon>Bacteria</taxon>
        <taxon>Bacillati</taxon>
        <taxon>Actinomycetota</taxon>
        <taxon>Actinomycetes</taxon>
        <taxon>Kitasatosporales</taxon>
        <taxon>Streptomycetaceae</taxon>
        <taxon>Streptomyces</taxon>
    </lineage>
</organism>
<accession>A0ABW0Z0C5</accession>
<evidence type="ECO:0000256" key="2">
    <source>
        <dbReference type="SAM" id="SignalP"/>
    </source>
</evidence>
<feature type="chain" id="PRO_5045378270" description="DUF916 domain-containing protein" evidence="2">
    <location>
        <begin position="36"/>
        <end position="497"/>
    </location>
</feature>
<sequence>MPPTSPRRGTGRRLAAVLSVTALALILLNSPAANGAFADAKDWAVVPVPAGRSGPGAEDRSAFYLEGTPGTVLEDRLSVVNPADRPLTLELRGTGPWIALGARRLEVPARTRADVPVGVSVPADAGPGDHPAAILATADGRTARVRLTVRVRGAALPALAVENLRVGGDGGGAVIHYALVNRGNTVLVAPRVAIRAEGLFGEVLRRTPDGVPSALPPGGRAPLAERWPGAPRWDLVTVRVTATARGAAPAVGSAGYVPWRWLGPTGVLAGGVCGCAVWLRLRMRMRFRPTTPPHPPGTRKRKLSPRGLRPRTPAGGSAPRPPTPRDPAPEGTPEPVARASSSAGSPAPGSAAARAPGGGPAPGADGTPASAVDAPCTGATSAPARGSAAGSTHVPAPGGLPAPGADGTPTSAADAPRTGATPTPAAGTTPGSAAARAPGGGPAPGAGGTPATAPDTPRPQATPAPAGTPAPGSTRAPAPGGTPAPAPDGTPAPGAAP</sequence>
<protein>
    <recommendedName>
        <fullName evidence="5">DUF916 domain-containing protein</fullName>
    </recommendedName>
</protein>
<name>A0ABW0Z0C5_9ACTN</name>
<feature type="compositionally biased region" description="Pro residues" evidence="1">
    <location>
        <begin position="456"/>
        <end position="468"/>
    </location>
</feature>
<evidence type="ECO:0000256" key="1">
    <source>
        <dbReference type="SAM" id="MobiDB-lite"/>
    </source>
</evidence>
<evidence type="ECO:0000313" key="4">
    <source>
        <dbReference type="Proteomes" id="UP001596083"/>
    </source>
</evidence>
<feature type="compositionally biased region" description="Pro residues" evidence="1">
    <location>
        <begin position="319"/>
        <end position="332"/>
    </location>
</feature>
<dbReference type="RefSeq" id="WP_390317544.1">
    <property type="nucleotide sequence ID" value="NZ_JBHSPB010000010.1"/>
</dbReference>
<feature type="compositionally biased region" description="Low complexity" evidence="1">
    <location>
        <begin position="333"/>
        <end position="355"/>
    </location>
</feature>
<keyword evidence="2" id="KW-0732">Signal</keyword>
<feature type="compositionally biased region" description="Pro residues" evidence="1">
    <location>
        <begin position="480"/>
        <end position="497"/>
    </location>
</feature>
<feature type="signal peptide" evidence="2">
    <location>
        <begin position="1"/>
        <end position="35"/>
    </location>
</feature>
<keyword evidence="4" id="KW-1185">Reference proteome</keyword>
<feature type="compositionally biased region" description="Low complexity" evidence="1">
    <location>
        <begin position="362"/>
        <end position="371"/>
    </location>
</feature>
<feature type="compositionally biased region" description="Low complexity" evidence="1">
    <location>
        <begin position="395"/>
        <end position="437"/>
    </location>
</feature>
<proteinExistence type="predicted"/>